<keyword evidence="2" id="KW-1185">Reference proteome</keyword>
<dbReference type="Proteomes" id="UP000281985">
    <property type="component" value="Unassembled WGS sequence"/>
</dbReference>
<organism evidence="1 2">
    <name type="scientific">Dokdonia sinensis</name>
    <dbReference type="NCBI Taxonomy" id="2479847"/>
    <lineage>
        <taxon>Bacteria</taxon>
        <taxon>Pseudomonadati</taxon>
        <taxon>Bacteroidota</taxon>
        <taxon>Flavobacteriia</taxon>
        <taxon>Flavobacteriales</taxon>
        <taxon>Flavobacteriaceae</taxon>
        <taxon>Dokdonia</taxon>
    </lineage>
</organism>
<sequence>MKYPQTEEERIKLAHPYYKIMELNKETLLKELASWSRTELIEWLCWNDRNGVYKDQERIDEGGDPMDRDYALETMTRQILQEDE</sequence>
<protein>
    <submittedName>
        <fullName evidence="1">Uncharacterized protein</fullName>
    </submittedName>
</protein>
<name>A0A3M0G7N5_9FLAO</name>
<dbReference type="OrthoDB" id="5783711at2"/>
<proteinExistence type="predicted"/>
<gene>
    <name evidence="1" type="ORF">EAX61_05700</name>
</gene>
<dbReference type="EMBL" id="REFV01000004">
    <property type="protein sequence ID" value="RMB60975.1"/>
    <property type="molecule type" value="Genomic_DNA"/>
</dbReference>
<evidence type="ECO:0000313" key="2">
    <source>
        <dbReference type="Proteomes" id="UP000281985"/>
    </source>
</evidence>
<accession>A0A3M0G7N5</accession>
<dbReference type="AlphaFoldDB" id="A0A3M0G7N5"/>
<dbReference type="RefSeq" id="WP_121916710.1">
    <property type="nucleotide sequence ID" value="NZ_REFV01000004.1"/>
</dbReference>
<evidence type="ECO:0000313" key="1">
    <source>
        <dbReference type="EMBL" id="RMB60975.1"/>
    </source>
</evidence>
<comment type="caution">
    <text evidence="1">The sequence shown here is derived from an EMBL/GenBank/DDBJ whole genome shotgun (WGS) entry which is preliminary data.</text>
</comment>
<reference evidence="1 2" key="1">
    <citation type="submission" date="2018-10" db="EMBL/GenBank/DDBJ databases">
        <title>Dokdonia luteus sp. nov., isolated from sea water.</title>
        <authorList>
            <person name="Zhou L.Y."/>
            <person name="Du Z.J."/>
        </authorList>
    </citation>
    <scope>NUCLEOTIDE SEQUENCE [LARGE SCALE GENOMIC DNA]</scope>
    <source>
        <strain evidence="1 2">SH27</strain>
    </source>
</reference>